<organism evidence="3 4">
    <name type="scientific">Parabacteroides faecis</name>
    <dbReference type="NCBI Taxonomy" id="1217282"/>
    <lineage>
        <taxon>Bacteria</taxon>
        <taxon>Pseudomonadati</taxon>
        <taxon>Bacteroidota</taxon>
        <taxon>Bacteroidia</taxon>
        <taxon>Bacteroidales</taxon>
        <taxon>Tannerellaceae</taxon>
        <taxon>Parabacteroides</taxon>
    </lineage>
</organism>
<protein>
    <recommendedName>
        <fullName evidence="2">ATP-grasp domain-containing protein</fullName>
    </recommendedName>
</protein>
<dbReference type="PROSITE" id="PS50975">
    <property type="entry name" value="ATP_GRASP"/>
    <property type="match status" value="1"/>
</dbReference>
<feature type="domain" description="ATP-grasp" evidence="2">
    <location>
        <begin position="142"/>
        <end position="356"/>
    </location>
</feature>
<dbReference type="Gene3D" id="3.30.470.20">
    <property type="entry name" value="ATP-grasp fold, B domain"/>
    <property type="match status" value="1"/>
</dbReference>
<evidence type="ECO:0000256" key="1">
    <source>
        <dbReference type="PROSITE-ProRule" id="PRU00409"/>
    </source>
</evidence>
<accession>A0ABR6KFJ5</accession>
<comment type="caution">
    <text evidence="3">The sequence shown here is derived from an EMBL/GenBank/DDBJ whole genome shotgun (WGS) entry which is preliminary data.</text>
</comment>
<evidence type="ECO:0000259" key="2">
    <source>
        <dbReference type="PROSITE" id="PS50975"/>
    </source>
</evidence>
<dbReference type="Proteomes" id="UP000533637">
    <property type="component" value="Unassembled WGS sequence"/>
</dbReference>
<name>A0ABR6KFJ5_9BACT</name>
<keyword evidence="4" id="KW-1185">Reference proteome</keyword>
<sequence length="402" mass="45867">MISQIHFFNPGHETAVLVGSENYTPPANVQRMIRELSYLPVWYANSNDYVYVEEIASPRFFSLKPKEFRPFATLVTGKELKSLETSFTELEAAPWGLSPHSLHLFRKLKNNFNLNLSVPAWKEDYFRLTGRQTAAECLELIRQQLPDLPIPVAPKFCKKIREIEKYLILQNAPFVVKTPYSSSGRGLLWIPERKLTTKDRNWIEGAIAKQGIVSIECGLNKVQDLAMEFYSDGNGNVTYEGLSVFGTGEKGAYSGNILGSQEYLSTPIKRWVGEDVYLQIQNAVTDALKRIYGNLYRGYLGVDMIVYKTKDGAHAIHPCIEINMRYTMGLVALRLSQKYLAPAAIGDFNITYESKDGEAYERHRFMKDTYPLIIENGKIREGYLSLCPVTKETRYRAYMLVM</sequence>
<keyword evidence="1" id="KW-0547">Nucleotide-binding</keyword>
<dbReference type="InterPro" id="IPR011761">
    <property type="entry name" value="ATP-grasp"/>
</dbReference>
<reference evidence="3 4" key="1">
    <citation type="submission" date="2020-08" db="EMBL/GenBank/DDBJ databases">
        <title>Genomic Encyclopedia of Type Strains, Phase IV (KMG-IV): sequencing the most valuable type-strain genomes for metagenomic binning, comparative biology and taxonomic classification.</title>
        <authorList>
            <person name="Goeker M."/>
        </authorList>
    </citation>
    <scope>NUCLEOTIDE SEQUENCE [LARGE SCALE GENOMIC DNA]</scope>
    <source>
        <strain evidence="3 4">DSM 102983</strain>
    </source>
</reference>
<keyword evidence="1" id="KW-0067">ATP-binding</keyword>
<evidence type="ECO:0000313" key="3">
    <source>
        <dbReference type="EMBL" id="MBB4620253.1"/>
    </source>
</evidence>
<dbReference type="RefSeq" id="WP_183668286.1">
    <property type="nucleotide sequence ID" value="NZ_BMPB01000006.1"/>
</dbReference>
<proteinExistence type="predicted"/>
<dbReference type="SUPFAM" id="SSF56059">
    <property type="entry name" value="Glutathione synthetase ATP-binding domain-like"/>
    <property type="match status" value="1"/>
</dbReference>
<dbReference type="EMBL" id="JACHOC010000001">
    <property type="protein sequence ID" value="MBB4620253.1"/>
    <property type="molecule type" value="Genomic_DNA"/>
</dbReference>
<gene>
    <name evidence="3" type="ORF">GGQ57_000127</name>
</gene>
<evidence type="ECO:0000313" key="4">
    <source>
        <dbReference type="Proteomes" id="UP000533637"/>
    </source>
</evidence>